<dbReference type="Pfam" id="PF01734">
    <property type="entry name" value="Patatin"/>
    <property type="match status" value="1"/>
</dbReference>
<dbReference type="Proteomes" id="UP001313282">
    <property type="component" value="Unassembled WGS sequence"/>
</dbReference>
<feature type="compositionally biased region" description="Basic and acidic residues" evidence="5">
    <location>
        <begin position="33"/>
        <end position="51"/>
    </location>
</feature>
<organism evidence="7 8">
    <name type="scientific">Orbilia javanica</name>
    <dbReference type="NCBI Taxonomy" id="47235"/>
    <lineage>
        <taxon>Eukaryota</taxon>
        <taxon>Fungi</taxon>
        <taxon>Dikarya</taxon>
        <taxon>Ascomycota</taxon>
        <taxon>Pezizomycotina</taxon>
        <taxon>Orbiliomycetes</taxon>
        <taxon>Orbiliales</taxon>
        <taxon>Orbiliaceae</taxon>
        <taxon>Orbilia</taxon>
    </lineage>
</organism>
<dbReference type="InterPro" id="IPR016035">
    <property type="entry name" value="Acyl_Trfase/lysoPLipase"/>
</dbReference>
<dbReference type="GO" id="GO:0046486">
    <property type="term" value="P:glycerolipid metabolic process"/>
    <property type="evidence" value="ECO:0007669"/>
    <property type="project" value="UniProtKB-ARBA"/>
</dbReference>
<keyword evidence="2 4" id="KW-0442">Lipid degradation</keyword>
<dbReference type="PANTHER" id="PTHR24185:SF1">
    <property type="entry name" value="CALCIUM-INDEPENDENT PHOSPHOLIPASE A2-GAMMA"/>
    <property type="match status" value="1"/>
</dbReference>
<sequence>MASLQLPRAAKIPLSEIDALPQFELNGTPLKDGTYRVKHSEPRQSEPRPDDVDSINAEVWFRSPALDEVTIRKIDSIQLFAESHDQGFASNDDLGNWTWFELGIYANEGAEQPRSKNGIDLIWRSHYNNFKSAEYKWCEGDLFKETHDLVRNLEPGNCIGVRLVSRFKAWEIFAQNGYLVFKLGSETLDRAPPPPYEEIISEIRAIQEAISDVNVQNKAVFMPSISDELLRADAFGTGEKRPLRVLSLDGGGVRGLVTLRLLQAVFKEAGITQKPHQVFDLIGGTSTGGFIAIMLGRLKMTIEECIAAYMNVMGKVFPKSSEVEKKFRLVKDGAYYDEKVLEEAIKDVVRQKLGDPEAQLLDKDPNNNCKIFVMAIRADKLNNRGPVFLRSYPSQIGLVEFPNIKIWEAARATSAAPTYFKPLKIDGRELIDGGLGANNPLGWLWTEILAVFGPARTTSTFLSIGTGIPANNELKDPGNPTKILHTVDTIASAALNTELTHVLFRTLVNAFAPQAREKKYYRFNVGKYIGDWEEKVGSLWWKETVHHYDDWAAIPELDDVEALKPLMELTEKFIVENKKLFEECAGSLGVAVGGRK</sequence>
<keyword evidence="8" id="KW-1185">Reference proteome</keyword>
<dbReference type="AlphaFoldDB" id="A0AAN8NWW6"/>
<dbReference type="Gene3D" id="3.40.1090.10">
    <property type="entry name" value="Cytosolic phospholipase A2 catalytic domain"/>
    <property type="match status" value="1"/>
</dbReference>
<feature type="active site" description="Nucleophile" evidence="4">
    <location>
        <position position="286"/>
    </location>
</feature>
<evidence type="ECO:0000256" key="3">
    <source>
        <dbReference type="ARBA" id="ARBA00023098"/>
    </source>
</evidence>
<keyword evidence="1 4" id="KW-0378">Hydrolase</keyword>
<gene>
    <name evidence="7" type="ORF">TWF718_005424</name>
</gene>
<feature type="short sequence motif" description="DGA/G" evidence="4">
    <location>
        <begin position="432"/>
        <end position="434"/>
    </location>
</feature>
<dbReference type="GO" id="GO:0016020">
    <property type="term" value="C:membrane"/>
    <property type="evidence" value="ECO:0007669"/>
    <property type="project" value="TreeGrafter"/>
</dbReference>
<dbReference type="PROSITE" id="PS51635">
    <property type="entry name" value="PNPLA"/>
    <property type="match status" value="1"/>
</dbReference>
<evidence type="ECO:0000313" key="7">
    <source>
        <dbReference type="EMBL" id="KAK6347586.1"/>
    </source>
</evidence>
<evidence type="ECO:0000313" key="8">
    <source>
        <dbReference type="Proteomes" id="UP001313282"/>
    </source>
</evidence>
<evidence type="ECO:0000256" key="4">
    <source>
        <dbReference type="PROSITE-ProRule" id="PRU01161"/>
    </source>
</evidence>
<evidence type="ECO:0000256" key="2">
    <source>
        <dbReference type="ARBA" id="ARBA00022963"/>
    </source>
</evidence>
<reference evidence="7 8" key="1">
    <citation type="submission" date="2019-10" db="EMBL/GenBank/DDBJ databases">
        <authorList>
            <person name="Palmer J.M."/>
        </authorList>
    </citation>
    <scope>NUCLEOTIDE SEQUENCE [LARGE SCALE GENOMIC DNA]</scope>
    <source>
        <strain evidence="7 8">TWF718</strain>
    </source>
</reference>
<dbReference type="EMBL" id="JAVHNR010000003">
    <property type="protein sequence ID" value="KAK6347586.1"/>
    <property type="molecule type" value="Genomic_DNA"/>
</dbReference>
<feature type="region of interest" description="Disordered" evidence="5">
    <location>
        <begin position="26"/>
        <end position="51"/>
    </location>
</feature>
<feature type="domain" description="PNPLA" evidence="6">
    <location>
        <begin position="246"/>
        <end position="445"/>
    </location>
</feature>
<name>A0AAN8NWW6_9PEZI</name>
<feature type="short sequence motif" description="GXGXXG" evidence="4">
    <location>
        <begin position="250"/>
        <end position="255"/>
    </location>
</feature>
<dbReference type="GO" id="GO:0047499">
    <property type="term" value="F:calcium-independent phospholipase A2 activity"/>
    <property type="evidence" value="ECO:0007669"/>
    <property type="project" value="TreeGrafter"/>
</dbReference>
<feature type="active site" description="Proton acceptor" evidence="4">
    <location>
        <position position="432"/>
    </location>
</feature>
<comment type="caution">
    <text evidence="7">The sequence shown here is derived from an EMBL/GenBank/DDBJ whole genome shotgun (WGS) entry which is preliminary data.</text>
</comment>
<protein>
    <recommendedName>
        <fullName evidence="6">PNPLA domain-containing protein</fullName>
    </recommendedName>
</protein>
<feature type="short sequence motif" description="GXSXG" evidence="4">
    <location>
        <begin position="284"/>
        <end position="288"/>
    </location>
</feature>
<keyword evidence="3 4" id="KW-0443">Lipid metabolism</keyword>
<evidence type="ECO:0000256" key="5">
    <source>
        <dbReference type="SAM" id="MobiDB-lite"/>
    </source>
</evidence>
<accession>A0AAN8NWW6</accession>
<dbReference type="GO" id="GO:0019369">
    <property type="term" value="P:arachidonate metabolic process"/>
    <property type="evidence" value="ECO:0007669"/>
    <property type="project" value="TreeGrafter"/>
</dbReference>
<proteinExistence type="predicted"/>
<dbReference type="InterPro" id="IPR002641">
    <property type="entry name" value="PNPLA_dom"/>
</dbReference>
<dbReference type="GO" id="GO:0016042">
    <property type="term" value="P:lipid catabolic process"/>
    <property type="evidence" value="ECO:0007669"/>
    <property type="project" value="UniProtKB-UniRule"/>
</dbReference>
<dbReference type="PANTHER" id="PTHR24185">
    <property type="entry name" value="CALCIUM-INDEPENDENT PHOSPHOLIPASE A2-GAMMA"/>
    <property type="match status" value="1"/>
</dbReference>
<dbReference type="SUPFAM" id="SSF52151">
    <property type="entry name" value="FabD/lysophospholipase-like"/>
    <property type="match status" value="1"/>
</dbReference>
<evidence type="ECO:0000256" key="1">
    <source>
        <dbReference type="ARBA" id="ARBA00022801"/>
    </source>
</evidence>
<evidence type="ECO:0000259" key="6">
    <source>
        <dbReference type="PROSITE" id="PS51635"/>
    </source>
</evidence>
<dbReference type="CDD" id="cd07216">
    <property type="entry name" value="Pat17_PNPLA8_PNPLA9_like3"/>
    <property type="match status" value="1"/>
</dbReference>